<keyword evidence="1" id="KW-0472">Membrane</keyword>
<organism evidence="2 3">
    <name type="scientific">Mycobacterium kansasii</name>
    <dbReference type="NCBI Taxonomy" id="1768"/>
    <lineage>
        <taxon>Bacteria</taxon>
        <taxon>Bacillati</taxon>
        <taxon>Actinomycetota</taxon>
        <taxon>Actinomycetes</taxon>
        <taxon>Mycobacteriales</taxon>
        <taxon>Mycobacteriaceae</taxon>
        <taxon>Mycobacterium</taxon>
    </lineage>
</organism>
<dbReference type="AlphaFoldDB" id="A0A1V3XW16"/>
<evidence type="ECO:0000256" key="1">
    <source>
        <dbReference type="SAM" id="Phobius"/>
    </source>
</evidence>
<keyword evidence="1" id="KW-0812">Transmembrane</keyword>
<comment type="caution">
    <text evidence="2">The sequence shown here is derived from an EMBL/GenBank/DDBJ whole genome shotgun (WGS) entry which is preliminary data.</text>
</comment>
<accession>A0A1V3XW16</accession>
<reference evidence="2 3" key="1">
    <citation type="submission" date="2017-02" db="EMBL/GenBank/DDBJ databases">
        <title>Complete genome sequences of Mycobacterium kansasii strains isolated from rhesus macaques.</title>
        <authorList>
            <person name="Panda A."/>
            <person name="Nagaraj S."/>
            <person name="Zhao X."/>
            <person name="Tettelin H."/>
            <person name="Detolla L.J."/>
        </authorList>
    </citation>
    <scope>NUCLEOTIDE SEQUENCE [LARGE SCALE GENOMIC DNA]</scope>
    <source>
        <strain evidence="2 3">11-3469</strain>
    </source>
</reference>
<evidence type="ECO:0000313" key="3">
    <source>
        <dbReference type="Proteomes" id="UP000188532"/>
    </source>
</evidence>
<protein>
    <submittedName>
        <fullName evidence="2">Putative membrane protein</fullName>
    </submittedName>
</protein>
<sequence length="38" mass="4155">MVGFAVVGMFVVTWAVALLVWRLGRIEEKWTTAASSAT</sequence>
<gene>
    <name evidence="2" type="ORF">BZL29_1371</name>
</gene>
<keyword evidence="1" id="KW-1133">Transmembrane helix</keyword>
<dbReference type="EMBL" id="MVBN01000001">
    <property type="protein sequence ID" value="OOK83278.1"/>
    <property type="molecule type" value="Genomic_DNA"/>
</dbReference>
<evidence type="ECO:0000313" key="2">
    <source>
        <dbReference type="EMBL" id="OOK83278.1"/>
    </source>
</evidence>
<proteinExistence type="predicted"/>
<name>A0A1V3XW16_MYCKA</name>
<dbReference type="Proteomes" id="UP000188532">
    <property type="component" value="Unassembled WGS sequence"/>
</dbReference>
<feature type="transmembrane region" description="Helical" evidence="1">
    <location>
        <begin position="6"/>
        <end position="24"/>
    </location>
</feature>